<evidence type="ECO:0008006" key="3">
    <source>
        <dbReference type="Google" id="ProtNLM"/>
    </source>
</evidence>
<dbReference type="EMBL" id="VSSQ01000030">
    <property type="protein sequence ID" value="MPL66029.1"/>
    <property type="molecule type" value="Genomic_DNA"/>
</dbReference>
<dbReference type="AlphaFoldDB" id="A0A644TH39"/>
<organism evidence="2">
    <name type="scientific">bioreactor metagenome</name>
    <dbReference type="NCBI Taxonomy" id="1076179"/>
    <lineage>
        <taxon>unclassified sequences</taxon>
        <taxon>metagenomes</taxon>
        <taxon>ecological metagenomes</taxon>
    </lineage>
</organism>
<evidence type="ECO:0000256" key="1">
    <source>
        <dbReference type="SAM" id="MobiDB-lite"/>
    </source>
</evidence>
<evidence type="ECO:0000313" key="2">
    <source>
        <dbReference type="EMBL" id="MPL66029.1"/>
    </source>
</evidence>
<accession>A0A644TH39</accession>
<sequence>MKFRDRIGHAWKALTDPDWIKKLEEASGWSYNSASGMNVTSESAMRISTVNACVRIIAETCASLPLDIYHRLDSGGRELARKHPIYSVLHTRPNPWQTSFDWRVQLFTHLLLRGNYYALALDHGDMLIDDIIPMNPDTAKVEQLPDYTLRYTFTGSKGETLGPYPKPGIKVLHIRALSSDGVLGRSVIADARESFGAALATQEFTGKYWSNGATPSGVIKIKGKLAEGQADRIRSQWNDDHGGASRSNKLHVLSEDADFTKIDITAEDAQFIETRRFQRADIAGLFRVPMFLLQSDSNTATYASAEQFMLSFVVHCIRPWIINVEQALHRNLFSAPEFYFPEHNLDAILRGDIKSRYEAYQIARNQGILSKNEVRAKENENPLTKPEENGDSHLSLAEIQNAKKGAAL</sequence>
<dbReference type="InterPro" id="IPR006944">
    <property type="entry name" value="Phage/GTA_portal"/>
</dbReference>
<dbReference type="NCBIfam" id="TIGR01537">
    <property type="entry name" value="portal_HK97"/>
    <property type="match status" value="1"/>
</dbReference>
<protein>
    <recommendedName>
        <fullName evidence="3">Phage portal protein</fullName>
    </recommendedName>
</protein>
<comment type="caution">
    <text evidence="2">The sequence shown here is derived from an EMBL/GenBank/DDBJ whole genome shotgun (WGS) entry which is preliminary data.</text>
</comment>
<reference evidence="2" key="1">
    <citation type="submission" date="2019-08" db="EMBL/GenBank/DDBJ databases">
        <authorList>
            <person name="Kucharzyk K."/>
            <person name="Murdoch R.W."/>
            <person name="Higgins S."/>
            <person name="Loffler F."/>
        </authorList>
    </citation>
    <scope>NUCLEOTIDE SEQUENCE</scope>
</reference>
<feature type="region of interest" description="Disordered" evidence="1">
    <location>
        <begin position="375"/>
        <end position="395"/>
    </location>
</feature>
<name>A0A644TH39_9ZZZZ</name>
<feature type="compositionally biased region" description="Basic and acidic residues" evidence="1">
    <location>
        <begin position="375"/>
        <end position="391"/>
    </location>
</feature>
<dbReference type="InterPro" id="IPR006427">
    <property type="entry name" value="Portal_HK97"/>
</dbReference>
<dbReference type="Gene3D" id="1.20.1270.210">
    <property type="match status" value="1"/>
</dbReference>
<dbReference type="Gene3D" id="3.30.1120.70">
    <property type="match status" value="1"/>
</dbReference>
<gene>
    <name evidence="2" type="ORF">SDC9_11697</name>
</gene>
<dbReference type="Gene3D" id="3.40.140.120">
    <property type="match status" value="1"/>
</dbReference>
<dbReference type="Pfam" id="PF04860">
    <property type="entry name" value="Phage_portal"/>
    <property type="match status" value="1"/>
</dbReference>
<proteinExistence type="predicted"/>